<name>A0ABQ8TFF0_PERAM</name>
<evidence type="ECO:0000313" key="2">
    <source>
        <dbReference type="Proteomes" id="UP001148838"/>
    </source>
</evidence>
<reference evidence="1 2" key="1">
    <citation type="journal article" date="2022" name="Allergy">
        <title>Genome assembly and annotation of Periplaneta americana reveal a comprehensive cockroach allergen profile.</title>
        <authorList>
            <person name="Wang L."/>
            <person name="Xiong Q."/>
            <person name="Saelim N."/>
            <person name="Wang L."/>
            <person name="Nong W."/>
            <person name="Wan A.T."/>
            <person name="Shi M."/>
            <person name="Liu X."/>
            <person name="Cao Q."/>
            <person name="Hui J.H.L."/>
            <person name="Sookrung N."/>
            <person name="Leung T.F."/>
            <person name="Tungtrongchitr A."/>
            <person name="Tsui S.K.W."/>
        </authorList>
    </citation>
    <scope>NUCLEOTIDE SEQUENCE [LARGE SCALE GENOMIC DNA]</scope>
    <source>
        <strain evidence="1">PWHHKU_190912</strain>
    </source>
</reference>
<protein>
    <submittedName>
        <fullName evidence="1">Uncharacterized protein</fullName>
    </submittedName>
</protein>
<sequence>MANRRDMRQRVIALVEAGYGARSAGRLVGAPGKDALLFETVRLDPFLTANEIRAASNFPGSSQTVISKLRNRSIRSRRTAQMEILGEAQAVDRLTFATNRVDFDWRNSPDLNVIENLWAELKKRRIATYAHRRPRNRDELWDEVVDTWEDLAGDQNLLHNLVTFIPDRLTAVIEADGVVEGTKSLMKKFFHVAPKEKVELNLATVVAKELDHLDLSTFSRMFGGDVRGWKVKSERVRHHVGTKFADVVPVAYLHITLPVSLAGRSGTWDPLGKYAIRKVQDKQRGFGIERVTSAACLCG</sequence>
<proteinExistence type="predicted"/>
<dbReference type="Proteomes" id="UP001148838">
    <property type="component" value="Unassembled WGS sequence"/>
</dbReference>
<dbReference type="InterPro" id="IPR036397">
    <property type="entry name" value="RNaseH_sf"/>
</dbReference>
<gene>
    <name evidence="1" type="ORF">ANN_06491</name>
</gene>
<organism evidence="1 2">
    <name type="scientific">Periplaneta americana</name>
    <name type="common">American cockroach</name>
    <name type="synonym">Blatta americana</name>
    <dbReference type="NCBI Taxonomy" id="6978"/>
    <lineage>
        <taxon>Eukaryota</taxon>
        <taxon>Metazoa</taxon>
        <taxon>Ecdysozoa</taxon>
        <taxon>Arthropoda</taxon>
        <taxon>Hexapoda</taxon>
        <taxon>Insecta</taxon>
        <taxon>Pterygota</taxon>
        <taxon>Neoptera</taxon>
        <taxon>Polyneoptera</taxon>
        <taxon>Dictyoptera</taxon>
        <taxon>Blattodea</taxon>
        <taxon>Blattoidea</taxon>
        <taxon>Blattidae</taxon>
        <taxon>Blattinae</taxon>
        <taxon>Periplaneta</taxon>
    </lineage>
</organism>
<accession>A0ABQ8TFF0</accession>
<dbReference type="Gene3D" id="3.30.420.10">
    <property type="entry name" value="Ribonuclease H-like superfamily/Ribonuclease H"/>
    <property type="match status" value="1"/>
</dbReference>
<keyword evidence="2" id="KW-1185">Reference proteome</keyword>
<comment type="caution">
    <text evidence="1">The sequence shown here is derived from an EMBL/GenBank/DDBJ whole genome shotgun (WGS) entry which is preliminary data.</text>
</comment>
<evidence type="ECO:0000313" key="1">
    <source>
        <dbReference type="EMBL" id="KAJ4444694.1"/>
    </source>
</evidence>
<dbReference type="EMBL" id="JAJSOF020000011">
    <property type="protein sequence ID" value="KAJ4444694.1"/>
    <property type="molecule type" value="Genomic_DNA"/>
</dbReference>